<dbReference type="InterPro" id="IPR036259">
    <property type="entry name" value="MFS_trans_sf"/>
</dbReference>
<evidence type="ECO:0000259" key="7">
    <source>
        <dbReference type="PROSITE" id="PS50850"/>
    </source>
</evidence>
<dbReference type="PROSITE" id="PS50850">
    <property type="entry name" value="MFS"/>
    <property type="match status" value="1"/>
</dbReference>
<keyword evidence="2" id="KW-0813">Transport</keyword>
<dbReference type="InterPro" id="IPR050495">
    <property type="entry name" value="ATG22/LtaA_families"/>
</dbReference>
<feature type="transmembrane region" description="Helical" evidence="6">
    <location>
        <begin position="33"/>
        <end position="52"/>
    </location>
</feature>
<keyword evidence="5 6" id="KW-0472">Membrane</keyword>
<evidence type="ECO:0000256" key="3">
    <source>
        <dbReference type="ARBA" id="ARBA00022692"/>
    </source>
</evidence>
<keyword evidence="4 6" id="KW-1133">Transmembrane helix</keyword>
<evidence type="ECO:0000256" key="5">
    <source>
        <dbReference type="ARBA" id="ARBA00023136"/>
    </source>
</evidence>
<dbReference type="Pfam" id="PF11700">
    <property type="entry name" value="ATG22"/>
    <property type="match status" value="1"/>
</dbReference>
<comment type="subcellular location">
    <subcellularLocation>
        <location evidence="1">Endomembrane system</location>
        <topology evidence="1">Multi-pass membrane protein</topology>
    </subcellularLocation>
</comment>
<feature type="domain" description="Major facilitator superfamily (MFS) profile" evidence="7">
    <location>
        <begin position="1"/>
        <end position="463"/>
    </location>
</feature>
<feature type="transmembrane region" description="Helical" evidence="6">
    <location>
        <begin position="439"/>
        <end position="458"/>
    </location>
</feature>
<sequence>MSLNTAEPLTKPGVGQKAQVTKKGIWGWMLFDWAAQPLHTLLITFFFARYFATEVAPDPETGQVMWGWMLAISGVTIAILSPVLGSIADATGPRKPWMAFFGACFVIGSCLLWFAEPGGAGMVFWILVFFSIALFGESFASVFNNAVMTDLVPREELGRLSGNGWALGYLGGVVSLIFVLLLLVESSPGSGVTLIGIPPILGLDAIASGGQRAVGPLTGLWFLIFVIPFFLFTPDAPRREKVAGAVSKGLSDLMRTIRSLPKTPSLFAYLGSSMFYRDALNGLYAFGGIYAGGVLQWSATQLGLFGILAALTGALGAWMGGKFDDRFGPKMVVTTSILMLIVVCLIIVTTDRDMVLYIPVADSGPGFAPADIAFYICGALIGAAGGSLQASSRTLMADQADDDNMTEAFGLYALSGRASSFLAPAMIAMATDFFGNQRIGIMPLIPLFLIGLFLLPWVQQRNAKA</sequence>
<feature type="transmembrane region" description="Helical" evidence="6">
    <location>
        <begin position="409"/>
        <end position="427"/>
    </location>
</feature>
<reference evidence="9" key="1">
    <citation type="journal article" date="2019" name="Int. J. Syst. Evol. Microbiol.">
        <title>The Global Catalogue of Microorganisms (GCM) 10K type strain sequencing project: providing services to taxonomists for standard genome sequencing and annotation.</title>
        <authorList>
            <consortium name="The Broad Institute Genomics Platform"/>
            <consortium name="The Broad Institute Genome Sequencing Center for Infectious Disease"/>
            <person name="Wu L."/>
            <person name="Ma J."/>
        </authorList>
    </citation>
    <scope>NUCLEOTIDE SEQUENCE [LARGE SCALE GENOMIC DNA]</scope>
    <source>
        <strain evidence="9">CCUG 60023</strain>
    </source>
</reference>
<dbReference type="Gene3D" id="1.20.1250.20">
    <property type="entry name" value="MFS general substrate transporter like domains"/>
    <property type="match status" value="2"/>
</dbReference>
<feature type="transmembrane region" description="Helical" evidence="6">
    <location>
        <begin position="64"/>
        <end position="85"/>
    </location>
</feature>
<evidence type="ECO:0000256" key="1">
    <source>
        <dbReference type="ARBA" id="ARBA00004127"/>
    </source>
</evidence>
<gene>
    <name evidence="8" type="ORF">ACFQ14_09755</name>
</gene>
<feature type="transmembrane region" description="Helical" evidence="6">
    <location>
        <begin position="97"/>
        <end position="115"/>
    </location>
</feature>
<feature type="transmembrane region" description="Helical" evidence="6">
    <location>
        <begin position="122"/>
        <end position="143"/>
    </location>
</feature>
<keyword evidence="9" id="KW-1185">Reference proteome</keyword>
<organism evidence="8 9">
    <name type="scientific">Pseudahrensia aquimaris</name>
    <dbReference type="NCBI Taxonomy" id="744461"/>
    <lineage>
        <taxon>Bacteria</taxon>
        <taxon>Pseudomonadati</taxon>
        <taxon>Pseudomonadota</taxon>
        <taxon>Alphaproteobacteria</taxon>
        <taxon>Hyphomicrobiales</taxon>
        <taxon>Ahrensiaceae</taxon>
        <taxon>Pseudahrensia</taxon>
    </lineage>
</organism>
<dbReference type="InterPro" id="IPR020846">
    <property type="entry name" value="MFS_dom"/>
</dbReference>
<evidence type="ECO:0000256" key="2">
    <source>
        <dbReference type="ARBA" id="ARBA00022448"/>
    </source>
</evidence>
<dbReference type="InterPro" id="IPR024671">
    <property type="entry name" value="Atg22-like"/>
</dbReference>
<protein>
    <submittedName>
        <fullName evidence="8">MFS transporter</fullName>
    </submittedName>
</protein>
<dbReference type="Proteomes" id="UP001597101">
    <property type="component" value="Unassembled WGS sequence"/>
</dbReference>
<dbReference type="EMBL" id="JBHTJV010000009">
    <property type="protein sequence ID" value="MFD0916691.1"/>
    <property type="molecule type" value="Genomic_DNA"/>
</dbReference>
<name>A0ABW3FIV2_9HYPH</name>
<evidence type="ECO:0000313" key="8">
    <source>
        <dbReference type="EMBL" id="MFD0916691.1"/>
    </source>
</evidence>
<evidence type="ECO:0000256" key="4">
    <source>
        <dbReference type="ARBA" id="ARBA00022989"/>
    </source>
</evidence>
<evidence type="ECO:0000256" key="6">
    <source>
        <dbReference type="SAM" id="Phobius"/>
    </source>
</evidence>
<feature type="transmembrane region" description="Helical" evidence="6">
    <location>
        <begin position="370"/>
        <end position="388"/>
    </location>
</feature>
<proteinExistence type="predicted"/>
<dbReference type="RefSeq" id="WP_377212546.1">
    <property type="nucleotide sequence ID" value="NZ_JBHTJV010000009.1"/>
</dbReference>
<dbReference type="PANTHER" id="PTHR23519:SF1">
    <property type="entry name" value="AUTOPHAGY-RELATED PROTEIN 22"/>
    <property type="match status" value="1"/>
</dbReference>
<feature type="transmembrane region" description="Helical" evidence="6">
    <location>
        <begin position="163"/>
        <end position="184"/>
    </location>
</feature>
<dbReference type="SUPFAM" id="SSF103473">
    <property type="entry name" value="MFS general substrate transporter"/>
    <property type="match status" value="1"/>
</dbReference>
<dbReference type="PANTHER" id="PTHR23519">
    <property type="entry name" value="AUTOPHAGY-RELATED PROTEIN 22"/>
    <property type="match status" value="1"/>
</dbReference>
<feature type="transmembrane region" description="Helical" evidence="6">
    <location>
        <begin position="213"/>
        <end position="232"/>
    </location>
</feature>
<keyword evidence="3 6" id="KW-0812">Transmembrane</keyword>
<accession>A0ABW3FIV2</accession>
<comment type="caution">
    <text evidence="8">The sequence shown here is derived from an EMBL/GenBank/DDBJ whole genome shotgun (WGS) entry which is preliminary data.</text>
</comment>
<feature type="transmembrane region" description="Helical" evidence="6">
    <location>
        <begin position="332"/>
        <end position="350"/>
    </location>
</feature>
<evidence type="ECO:0000313" key="9">
    <source>
        <dbReference type="Proteomes" id="UP001597101"/>
    </source>
</evidence>
<feature type="transmembrane region" description="Helical" evidence="6">
    <location>
        <begin position="303"/>
        <end position="320"/>
    </location>
</feature>